<sequence>MQSSAKLCVPEFFFINYRKYRSIETWMIDFMPFRTH</sequence>
<evidence type="ECO:0000313" key="1">
    <source>
        <dbReference type="EMBL" id="DAD88659.1"/>
    </source>
</evidence>
<reference evidence="1" key="1">
    <citation type="journal article" date="2021" name="Proc. Natl. Acad. Sci. U.S.A.">
        <title>A Catalog of Tens of Thousands of Viruses from Human Metagenomes Reveals Hidden Associations with Chronic Diseases.</title>
        <authorList>
            <person name="Tisza M.J."/>
            <person name="Buck C.B."/>
        </authorList>
    </citation>
    <scope>NUCLEOTIDE SEQUENCE</scope>
    <source>
        <strain evidence="1">Cti4q9</strain>
    </source>
</reference>
<protein>
    <submittedName>
        <fullName evidence="1">Uncharacterized protein</fullName>
    </submittedName>
</protein>
<dbReference type="EMBL" id="BK015045">
    <property type="protein sequence ID" value="DAD88659.1"/>
    <property type="molecule type" value="Genomic_DNA"/>
</dbReference>
<proteinExistence type="predicted"/>
<accession>A0A8S5N3E4</accession>
<name>A0A8S5N3E4_9CAUD</name>
<organism evidence="1">
    <name type="scientific">Podoviridae sp. cti4q9</name>
    <dbReference type="NCBI Taxonomy" id="2826569"/>
    <lineage>
        <taxon>Viruses</taxon>
        <taxon>Duplodnaviria</taxon>
        <taxon>Heunggongvirae</taxon>
        <taxon>Uroviricota</taxon>
        <taxon>Caudoviricetes</taxon>
    </lineage>
</organism>